<dbReference type="Proteomes" id="UP000005512">
    <property type="component" value="Unassembled WGS sequence"/>
</dbReference>
<reference evidence="1" key="1">
    <citation type="submission" date="2009-12" db="EMBL/GenBank/DDBJ databases">
        <authorList>
            <person name="Weinstock G."/>
            <person name="Sodergren E."/>
            <person name="Clifton S."/>
            <person name="Fulton L."/>
            <person name="Fulton B."/>
            <person name="Courtney L."/>
            <person name="Fronick C."/>
            <person name="Harrison M."/>
            <person name="Strong C."/>
            <person name="Farmer C."/>
            <person name="Delahaunty K."/>
            <person name="Markovic C."/>
            <person name="Hall O."/>
            <person name="Minx P."/>
            <person name="Tomlinson C."/>
            <person name="Mitreva M."/>
            <person name="Nelson J."/>
            <person name="Hou S."/>
            <person name="Wollam A."/>
            <person name="Pepin K.H."/>
            <person name="Johnson M."/>
            <person name="Bhonagiri V."/>
            <person name="Nash W.E."/>
            <person name="Warren W."/>
            <person name="Chinwalla A."/>
            <person name="Mardis E.R."/>
            <person name="Wilson R.K."/>
        </authorList>
    </citation>
    <scope>NUCLEOTIDE SEQUENCE [LARGE SCALE GENOMIC DNA]</scope>
    <source>
        <strain evidence="1">DSM 4541</strain>
    </source>
</reference>
<dbReference type="AlphaFoldDB" id="D1P2N6"/>
<dbReference type="EMBL" id="ABXV02000023">
    <property type="protein sequence ID" value="EFB72391.1"/>
    <property type="molecule type" value="Genomic_DNA"/>
</dbReference>
<accession>D1P2N6</accession>
<protein>
    <submittedName>
        <fullName evidence="1">Uncharacterized protein</fullName>
    </submittedName>
</protein>
<keyword evidence="2" id="KW-1185">Reference proteome</keyword>
<evidence type="ECO:0000313" key="1">
    <source>
        <dbReference type="EMBL" id="EFB72391.1"/>
    </source>
</evidence>
<gene>
    <name evidence="1" type="ORF">PROVRUST_06463</name>
</gene>
<name>D1P2N6_9GAMM</name>
<organism evidence="1 2">
    <name type="scientific">Providencia rustigianii DSM 4541</name>
    <dbReference type="NCBI Taxonomy" id="500637"/>
    <lineage>
        <taxon>Bacteria</taxon>
        <taxon>Pseudomonadati</taxon>
        <taxon>Pseudomonadota</taxon>
        <taxon>Gammaproteobacteria</taxon>
        <taxon>Enterobacterales</taxon>
        <taxon>Morganellaceae</taxon>
        <taxon>Providencia</taxon>
    </lineage>
</organism>
<comment type="caution">
    <text evidence="1">The sequence shown here is derived from an EMBL/GenBank/DDBJ whole genome shotgun (WGS) entry which is preliminary data.</text>
</comment>
<evidence type="ECO:0000313" key="2">
    <source>
        <dbReference type="Proteomes" id="UP000005512"/>
    </source>
</evidence>
<sequence>MRILTKAELTSKSILLSRDHLKKKSTNYRNNTQPSNYVVLTFIFISIKKTHFNE</sequence>
<dbReference type="HOGENOM" id="CLU_3046907_0_0_6"/>
<proteinExistence type="predicted"/>